<protein>
    <submittedName>
        <fullName evidence="3">Universal stress protein</fullName>
    </submittedName>
</protein>
<dbReference type="EMBL" id="JAKFHA010000008">
    <property type="protein sequence ID" value="MCF2528918.1"/>
    <property type="molecule type" value="Genomic_DNA"/>
</dbReference>
<evidence type="ECO:0000313" key="3">
    <source>
        <dbReference type="EMBL" id="MCF2528918.1"/>
    </source>
</evidence>
<dbReference type="AlphaFoldDB" id="A0AA41PZX8"/>
<dbReference type="Proteomes" id="UP001165378">
    <property type="component" value="Unassembled WGS sequence"/>
</dbReference>
<evidence type="ECO:0000259" key="2">
    <source>
        <dbReference type="Pfam" id="PF00582"/>
    </source>
</evidence>
<sequence length="305" mass="31525">MTAGTPAPTGHVICGVDGSDFAQHAVDWAADEAVLRGTTLELVHAWEPKAFAPDDWHGVLHDAGVEALHRHAEQARRRHVDLIVTTDVVHADAADVLEAVSARAGLLVVGRRGLGGFTGMLLGSVSRKLAGRTHCPLLVVPADERGTPPGADVTDGTVAPCGPVVVGVSGATCAPAVAGAFHEAALRHVPVHAFHAWSFPPPPAFGLHAVPPPPGRAAFAAAQRDAETMLAEVTTPFRAAFPDVEVAESVINRPPVGALVDLSESAGLTVVALHPRPRDCGRTIGRVAYAALHHAHSAVLLVPTG</sequence>
<dbReference type="SUPFAM" id="SSF52402">
    <property type="entry name" value="Adenine nucleotide alpha hydrolases-like"/>
    <property type="match status" value="2"/>
</dbReference>
<evidence type="ECO:0000313" key="4">
    <source>
        <dbReference type="Proteomes" id="UP001165378"/>
    </source>
</evidence>
<accession>A0AA41PZX8</accession>
<dbReference type="CDD" id="cd00293">
    <property type="entry name" value="USP-like"/>
    <property type="match status" value="1"/>
</dbReference>
<comment type="caution">
    <text evidence="3">The sequence shown here is derived from an EMBL/GenBank/DDBJ whole genome shotgun (WGS) entry which is preliminary data.</text>
</comment>
<proteinExistence type="inferred from homology"/>
<dbReference type="InterPro" id="IPR014729">
    <property type="entry name" value="Rossmann-like_a/b/a_fold"/>
</dbReference>
<name>A0AA41PZX8_9ACTN</name>
<dbReference type="InterPro" id="IPR006016">
    <property type="entry name" value="UspA"/>
</dbReference>
<dbReference type="Pfam" id="PF00582">
    <property type="entry name" value="Usp"/>
    <property type="match status" value="2"/>
</dbReference>
<evidence type="ECO:0000256" key="1">
    <source>
        <dbReference type="ARBA" id="ARBA00008791"/>
    </source>
</evidence>
<keyword evidence="4" id="KW-1185">Reference proteome</keyword>
<dbReference type="PANTHER" id="PTHR46268">
    <property type="entry name" value="STRESS RESPONSE PROTEIN NHAX"/>
    <property type="match status" value="1"/>
</dbReference>
<dbReference type="PRINTS" id="PR01438">
    <property type="entry name" value="UNVRSLSTRESS"/>
</dbReference>
<dbReference type="InterPro" id="IPR006015">
    <property type="entry name" value="Universal_stress_UspA"/>
</dbReference>
<comment type="similarity">
    <text evidence="1">Belongs to the universal stress protein A family.</text>
</comment>
<reference evidence="3" key="1">
    <citation type="submission" date="2022-01" db="EMBL/GenBank/DDBJ databases">
        <title>Genome-Based Taxonomic Classification of the Phylum Actinobacteria.</title>
        <authorList>
            <person name="Gao Y."/>
        </authorList>
    </citation>
    <scope>NUCLEOTIDE SEQUENCE</scope>
    <source>
        <strain evidence="3">KLBMP 8922</strain>
    </source>
</reference>
<dbReference type="RefSeq" id="WP_235053080.1">
    <property type="nucleotide sequence ID" value="NZ_JAKFHA010000008.1"/>
</dbReference>
<dbReference type="PANTHER" id="PTHR46268:SF6">
    <property type="entry name" value="UNIVERSAL STRESS PROTEIN UP12"/>
    <property type="match status" value="1"/>
</dbReference>
<gene>
    <name evidence="3" type="ORF">LZ495_17065</name>
</gene>
<feature type="domain" description="UspA" evidence="2">
    <location>
        <begin position="11"/>
        <end position="141"/>
    </location>
</feature>
<feature type="domain" description="UspA" evidence="2">
    <location>
        <begin position="163"/>
        <end position="303"/>
    </location>
</feature>
<organism evidence="3 4">
    <name type="scientific">Yinghuangia soli</name>
    <dbReference type="NCBI Taxonomy" id="2908204"/>
    <lineage>
        <taxon>Bacteria</taxon>
        <taxon>Bacillati</taxon>
        <taxon>Actinomycetota</taxon>
        <taxon>Actinomycetes</taxon>
        <taxon>Kitasatosporales</taxon>
        <taxon>Streptomycetaceae</taxon>
        <taxon>Yinghuangia</taxon>
    </lineage>
</organism>
<dbReference type="Gene3D" id="3.40.50.620">
    <property type="entry name" value="HUPs"/>
    <property type="match status" value="2"/>
</dbReference>